<sequence length="469" mass="54860">MTRSQTSRKKFIFYCHLCKRTFKERHRWFSHLAKKEGLDISNDLSDEEHAEILKRTKEKAKGMSGDIWICFSCDSLEKSEGDLRVHLQDMHNVPYLSNDDYSQQEIPCDDSDLENLIVSEFTEEEHDPGEVPEFEAYDDDDDDDECVTNVEKDFLSKRVNDIQRHLTKKSDLLNPFKYFVFDLTGRHCGTKACLMDMYKKLQKDLWSKISYERHQMNDRQRAILMNMMNISCEDDIDQGLAHIAYLSNAELSKCRSHLSESTHIMANIASYFTILEPKNRKWSGQWGETSLKASADRRNWDVDPSEKSRIGQKTDYILNYLGMGVDAELFIGEVSGGLPKACNGKAWYDYLIKLVLGARDCLLRLQDYWGKDDDRVFYFFQVHGFRFTLYAMDNYDGYWRVIMVDECYLSRSDDDVARRADLYCILRGVFKTIEEQALKLNMLGYNDVNGSKRKMVYDDRTIVKSPKSY</sequence>
<dbReference type="EMBL" id="JAEPQZ010000006">
    <property type="protein sequence ID" value="KAG2179818.1"/>
    <property type="molecule type" value="Genomic_DNA"/>
</dbReference>
<organism evidence="1 2">
    <name type="scientific">Mortierella isabellina</name>
    <name type="common">Filamentous fungus</name>
    <name type="synonym">Umbelopsis isabellina</name>
    <dbReference type="NCBI Taxonomy" id="91625"/>
    <lineage>
        <taxon>Eukaryota</taxon>
        <taxon>Fungi</taxon>
        <taxon>Fungi incertae sedis</taxon>
        <taxon>Mucoromycota</taxon>
        <taxon>Mucoromycotina</taxon>
        <taxon>Umbelopsidomycetes</taxon>
        <taxon>Umbelopsidales</taxon>
        <taxon>Umbelopsidaceae</taxon>
        <taxon>Umbelopsis</taxon>
    </lineage>
</organism>
<accession>A0A8H7PU04</accession>
<evidence type="ECO:0000313" key="2">
    <source>
        <dbReference type="Proteomes" id="UP000654370"/>
    </source>
</evidence>
<dbReference type="Proteomes" id="UP000654370">
    <property type="component" value="Unassembled WGS sequence"/>
</dbReference>
<reference evidence="1" key="1">
    <citation type="submission" date="2020-12" db="EMBL/GenBank/DDBJ databases">
        <title>Metabolic potential, ecology and presence of endohyphal bacteria is reflected in genomic diversity of Mucoromycotina.</title>
        <authorList>
            <person name="Muszewska A."/>
            <person name="Okrasinska A."/>
            <person name="Steczkiewicz K."/>
            <person name="Drgas O."/>
            <person name="Orlowska M."/>
            <person name="Perlinska-Lenart U."/>
            <person name="Aleksandrzak-Piekarczyk T."/>
            <person name="Szatraj K."/>
            <person name="Zielenkiewicz U."/>
            <person name="Pilsyk S."/>
            <person name="Malc E."/>
            <person name="Mieczkowski P."/>
            <person name="Kruszewska J.S."/>
            <person name="Biernat P."/>
            <person name="Pawlowska J."/>
        </authorList>
    </citation>
    <scope>NUCLEOTIDE SEQUENCE</scope>
    <source>
        <strain evidence="1">WA0000067209</strain>
    </source>
</reference>
<evidence type="ECO:0000313" key="1">
    <source>
        <dbReference type="EMBL" id="KAG2179818.1"/>
    </source>
</evidence>
<keyword evidence="2" id="KW-1185">Reference proteome</keyword>
<dbReference type="OrthoDB" id="2350333at2759"/>
<proteinExistence type="predicted"/>
<comment type="caution">
    <text evidence="1">The sequence shown here is derived from an EMBL/GenBank/DDBJ whole genome shotgun (WGS) entry which is preliminary data.</text>
</comment>
<protein>
    <submittedName>
        <fullName evidence="1">Uncharacterized protein</fullName>
    </submittedName>
</protein>
<dbReference type="AlphaFoldDB" id="A0A8H7PU04"/>
<name>A0A8H7PU04_MORIS</name>
<gene>
    <name evidence="1" type="ORF">INT43_003601</name>
</gene>